<feature type="domain" description="EF-hand" evidence="3">
    <location>
        <begin position="136"/>
        <end position="165"/>
    </location>
</feature>
<feature type="chain" id="PRO_5045688534" description="EF-hand domain-containing protein" evidence="2">
    <location>
        <begin position="25"/>
        <end position="202"/>
    </location>
</feature>
<dbReference type="SUPFAM" id="SSF47473">
    <property type="entry name" value="EF-hand"/>
    <property type="match status" value="1"/>
</dbReference>
<feature type="signal peptide" evidence="2">
    <location>
        <begin position="1"/>
        <end position="24"/>
    </location>
</feature>
<feature type="compositionally biased region" description="Basic and acidic residues" evidence="1">
    <location>
        <begin position="89"/>
        <end position="110"/>
    </location>
</feature>
<organism evidence="4 5">
    <name type="scientific">Aurantiacibacter flavus</name>
    <dbReference type="NCBI Taxonomy" id="3145232"/>
    <lineage>
        <taxon>Bacteria</taxon>
        <taxon>Pseudomonadati</taxon>
        <taxon>Pseudomonadota</taxon>
        <taxon>Alphaproteobacteria</taxon>
        <taxon>Sphingomonadales</taxon>
        <taxon>Erythrobacteraceae</taxon>
        <taxon>Aurantiacibacter</taxon>
    </lineage>
</organism>
<evidence type="ECO:0000313" key="5">
    <source>
        <dbReference type="Proteomes" id="UP001484535"/>
    </source>
</evidence>
<gene>
    <name evidence="4" type="ORF">ABDJ38_12790</name>
</gene>
<dbReference type="RefSeq" id="WP_346785508.1">
    <property type="nucleotide sequence ID" value="NZ_JBDLBR010000004.1"/>
</dbReference>
<keyword evidence="2" id="KW-0732">Signal</keyword>
<protein>
    <recommendedName>
        <fullName evidence="3">EF-hand domain-containing protein</fullName>
    </recommendedName>
</protein>
<evidence type="ECO:0000259" key="3">
    <source>
        <dbReference type="PROSITE" id="PS50222"/>
    </source>
</evidence>
<sequence length="202" mass="21825">MKTFPISLAILATATTLAGTAALAQDRGAQHAPQTRAEAETRASAMFERLDVNGDDQLSAADREAAERKRFDEADADGNGQLSFAEVMAQREKRQQARAERREQRTERMAARGGETRGTGHRAGMRTMRGARGHGMQMLERADADGNGTISRAEFAAVALSRFDAADSNKDGTISAEERRAARPERRGMGRPPMPAAAPEAE</sequence>
<feature type="region of interest" description="Disordered" evidence="1">
    <location>
        <begin position="163"/>
        <end position="202"/>
    </location>
</feature>
<feature type="compositionally biased region" description="Basic and acidic residues" evidence="1">
    <location>
        <begin position="164"/>
        <end position="188"/>
    </location>
</feature>
<feature type="region of interest" description="Disordered" evidence="1">
    <location>
        <begin position="89"/>
        <end position="127"/>
    </location>
</feature>
<reference evidence="4 5" key="1">
    <citation type="submission" date="2024-05" db="EMBL/GenBank/DDBJ databases">
        <authorList>
            <person name="Park S."/>
        </authorList>
    </citation>
    <scope>NUCLEOTIDE SEQUENCE [LARGE SCALE GENOMIC DNA]</scope>
    <source>
        <strain evidence="4 5">DGU5</strain>
    </source>
</reference>
<name>A0ABV0CZE0_9SPHN</name>
<proteinExistence type="predicted"/>
<evidence type="ECO:0000256" key="1">
    <source>
        <dbReference type="SAM" id="MobiDB-lite"/>
    </source>
</evidence>
<evidence type="ECO:0000313" key="4">
    <source>
        <dbReference type="EMBL" id="MEN7538052.1"/>
    </source>
</evidence>
<evidence type="ECO:0000256" key="2">
    <source>
        <dbReference type="SAM" id="SignalP"/>
    </source>
</evidence>
<dbReference type="Pfam" id="PF13202">
    <property type="entry name" value="EF-hand_5"/>
    <property type="match status" value="3"/>
</dbReference>
<dbReference type="PROSITE" id="PS00018">
    <property type="entry name" value="EF_HAND_1"/>
    <property type="match status" value="2"/>
</dbReference>
<dbReference type="Gene3D" id="1.10.238.10">
    <property type="entry name" value="EF-hand"/>
    <property type="match status" value="2"/>
</dbReference>
<feature type="domain" description="EF-hand" evidence="3">
    <location>
        <begin position="62"/>
        <end position="97"/>
    </location>
</feature>
<dbReference type="InterPro" id="IPR011992">
    <property type="entry name" value="EF-hand-dom_pair"/>
</dbReference>
<dbReference type="InterPro" id="IPR018247">
    <property type="entry name" value="EF_Hand_1_Ca_BS"/>
</dbReference>
<dbReference type="PROSITE" id="PS50222">
    <property type="entry name" value="EF_HAND_2"/>
    <property type="match status" value="2"/>
</dbReference>
<dbReference type="Proteomes" id="UP001484535">
    <property type="component" value="Unassembled WGS sequence"/>
</dbReference>
<comment type="caution">
    <text evidence="4">The sequence shown here is derived from an EMBL/GenBank/DDBJ whole genome shotgun (WGS) entry which is preliminary data.</text>
</comment>
<keyword evidence="5" id="KW-1185">Reference proteome</keyword>
<dbReference type="InterPro" id="IPR002048">
    <property type="entry name" value="EF_hand_dom"/>
</dbReference>
<dbReference type="EMBL" id="JBDLBR010000004">
    <property type="protein sequence ID" value="MEN7538052.1"/>
    <property type="molecule type" value="Genomic_DNA"/>
</dbReference>
<accession>A0ABV0CZE0</accession>